<dbReference type="NCBIfam" id="TIGR00447">
    <property type="entry name" value="pth"/>
    <property type="match status" value="1"/>
</dbReference>
<dbReference type="InterPro" id="IPR001328">
    <property type="entry name" value="Pept_tRNA_hydro"/>
</dbReference>
<dbReference type="PANTHER" id="PTHR17224">
    <property type="entry name" value="PEPTIDYL-TRNA HYDROLASE"/>
    <property type="match status" value="1"/>
</dbReference>
<keyword evidence="7" id="KW-0963">Cytoplasm</keyword>
<dbReference type="CDD" id="cd00462">
    <property type="entry name" value="PTH"/>
    <property type="match status" value="1"/>
</dbReference>
<dbReference type="Proteomes" id="UP000287502">
    <property type="component" value="Chromosome"/>
</dbReference>
<dbReference type="InterPro" id="IPR018171">
    <property type="entry name" value="Pept_tRNA_hydro_CS"/>
</dbReference>
<evidence type="ECO:0000256" key="1">
    <source>
        <dbReference type="ARBA" id="ARBA00013260"/>
    </source>
</evidence>
<feature type="binding site" evidence="7">
    <location>
        <position position="64"/>
    </location>
    <ligand>
        <name>tRNA</name>
        <dbReference type="ChEBI" id="CHEBI:17843"/>
    </ligand>
</feature>
<reference evidence="10 11" key="1">
    <citation type="submission" date="2019-01" db="EMBL/GenBank/DDBJ databases">
        <title>Geovibrio thiophilus DSM 11263, complete genome.</title>
        <authorList>
            <person name="Spring S."/>
            <person name="Bunk B."/>
            <person name="Sproer C."/>
        </authorList>
    </citation>
    <scope>NUCLEOTIDE SEQUENCE [LARGE SCALE GENOMIC DNA]</scope>
    <source>
        <strain evidence="10 11">DSM 11263</strain>
    </source>
</reference>
<dbReference type="AlphaFoldDB" id="A0A410K207"/>
<evidence type="ECO:0000256" key="9">
    <source>
        <dbReference type="RuleBase" id="RU004320"/>
    </source>
</evidence>
<feature type="binding site" evidence="7">
    <location>
        <position position="66"/>
    </location>
    <ligand>
        <name>tRNA</name>
        <dbReference type="ChEBI" id="CHEBI:17843"/>
    </ligand>
</feature>
<gene>
    <name evidence="7" type="primary">pth</name>
    <name evidence="10" type="ORF">EP073_12885</name>
</gene>
<dbReference type="PROSITE" id="PS01196">
    <property type="entry name" value="PEPT_TRNA_HYDROL_2"/>
    <property type="match status" value="1"/>
</dbReference>
<dbReference type="SUPFAM" id="SSF53178">
    <property type="entry name" value="Peptidyl-tRNA hydrolase-like"/>
    <property type="match status" value="1"/>
</dbReference>
<feature type="site" description="Discriminates between blocked and unblocked aminoacyl-tRNA" evidence="7">
    <location>
        <position position="11"/>
    </location>
</feature>
<evidence type="ECO:0000256" key="4">
    <source>
        <dbReference type="ARBA" id="ARBA00022884"/>
    </source>
</evidence>
<evidence type="ECO:0000256" key="2">
    <source>
        <dbReference type="ARBA" id="ARBA00022555"/>
    </source>
</evidence>
<dbReference type="GO" id="GO:0072344">
    <property type="term" value="P:rescue of stalled ribosome"/>
    <property type="evidence" value="ECO:0007669"/>
    <property type="project" value="UniProtKB-UniRule"/>
</dbReference>
<dbReference type="Pfam" id="PF01195">
    <property type="entry name" value="Pept_tRNA_hydro"/>
    <property type="match status" value="1"/>
</dbReference>
<evidence type="ECO:0000313" key="11">
    <source>
        <dbReference type="Proteomes" id="UP000287502"/>
    </source>
</evidence>
<dbReference type="OrthoDB" id="9800507at2"/>
<dbReference type="KEGG" id="gtl:EP073_12885"/>
<feature type="binding site" evidence="7">
    <location>
        <position position="112"/>
    </location>
    <ligand>
        <name>tRNA</name>
        <dbReference type="ChEBI" id="CHEBI:17843"/>
    </ligand>
</feature>
<dbReference type="GO" id="GO:0005737">
    <property type="term" value="C:cytoplasm"/>
    <property type="evidence" value="ECO:0007669"/>
    <property type="project" value="UniProtKB-SubCell"/>
</dbReference>
<feature type="active site" description="Proton acceptor" evidence="7">
    <location>
        <position position="21"/>
    </location>
</feature>
<protein>
    <recommendedName>
        <fullName evidence="6 7">Peptidyl-tRNA hydrolase</fullName>
        <shortName evidence="7">Pth</shortName>
        <ecNumber evidence="1 7">3.1.1.29</ecNumber>
    </recommendedName>
</protein>
<dbReference type="EC" id="3.1.1.29" evidence="1 7"/>
<evidence type="ECO:0000256" key="6">
    <source>
        <dbReference type="ARBA" id="ARBA00050038"/>
    </source>
</evidence>
<comment type="subcellular location">
    <subcellularLocation>
        <location evidence="7">Cytoplasm</location>
    </subcellularLocation>
</comment>
<comment type="subunit">
    <text evidence="7">Monomer.</text>
</comment>
<dbReference type="PANTHER" id="PTHR17224:SF1">
    <property type="entry name" value="PEPTIDYL-TRNA HYDROLASE"/>
    <property type="match status" value="1"/>
</dbReference>
<dbReference type="GO" id="GO:0000049">
    <property type="term" value="F:tRNA binding"/>
    <property type="evidence" value="ECO:0007669"/>
    <property type="project" value="UniProtKB-UniRule"/>
</dbReference>
<evidence type="ECO:0000256" key="7">
    <source>
        <dbReference type="HAMAP-Rule" id="MF_00083"/>
    </source>
</evidence>
<dbReference type="RefSeq" id="WP_128467573.1">
    <property type="nucleotide sequence ID" value="NZ_CP035108.1"/>
</dbReference>
<dbReference type="PROSITE" id="PS01195">
    <property type="entry name" value="PEPT_TRNA_HYDROL_1"/>
    <property type="match status" value="1"/>
</dbReference>
<dbReference type="InterPro" id="IPR036416">
    <property type="entry name" value="Pept_tRNA_hydro_sf"/>
</dbReference>
<feature type="site" description="Stabilizes the basic form of H active site to accept a proton" evidence="7">
    <location>
        <position position="91"/>
    </location>
</feature>
<dbReference type="FunFam" id="3.40.50.1470:FF:000001">
    <property type="entry name" value="Peptidyl-tRNA hydrolase"/>
    <property type="match status" value="1"/>
</dbReference>
<comment type="function">
    <text evidence="7">Hydrolyzes ribosome-free peptidyl-tRNAs (with 1 or more amino acids incorporated), which drop off the ribosome during protein synthesis, or as a result of ribosome stalling.</text>
</comment>
<dbReference type="GO" id="GO:0006515">
    <property type="term" value="P:protein quality control for misfolded or incompletely synthesized proteins"/>
    <property type="evidence" value="ECO:0007669"/>
    <property type="project" value="UniProtKB-UniRule"/>
</dbReference>
<evidence type="ECO:0000313" key="10">
    <source>
        <dbReference type="EMBL" id="QAR34268.1"/>
    </source>
</evidence>
<comment type="function">
    <text evidence="7">Catalyzes the release of premature peptidyl moieties from peptidyl-tRNA molecules trapped in stalled 50S ribosomal subunits, and thus maintains levels of free tRNAs and 50S ribosomes.</text>
</comment>
<keyword evidence="11" id="KW-1185">Reference proteome</keyword>
<proteinExistence type="inferred from homology"/>
<evidence type="ECO:0000256" key="5">
    <source>
        <dbReference type="ARBA" id="ARBA00038063"/>
    </source>
</evidence>
<comment type="similarity">
    <text evidence="5 7 9">Belongs to the PTH family.</text>
</comment>
<feature type="binding site" evidence="7">
    <location>
        <position position="16"/>
    </location>
    <ligand>
        <name>tRNA</name>
        <dbReference type="ChEBI" id="CHEBI:17843"/>
    </ligand>
</feature>
<keyword evidence="2 7" id="KW-0820">tRNA-binding</keyword>
<dbReference type="HAMAP" id="MF_00083">
    <property type="entry name" value="Pept_tRNA_hydro_bact"/>
    <property type="match status" value="1"/>
</dbReference>
<comment type="catalytic activity">
    <reaction evidence="7 8">
        <text>an N-acyl-L-alpha-aminoacyl-tRNA + H2O = an N-acyl-L-amino acid + a tRNA + H(+)</text>
        <dbReference type="Rhea" id="RHEA:54448"/>
        <dbReference type="Rhea" id="RHEA-COMP:10123"/>
        <dbReference type="Rhea" id="RHEA-COMP:13883"/>
        <dbReference type="ChEBI" id="CHEBI:15377"/>
        <dbReference type="ChEBI" id="CHEBI:15378"/>
        <dbReference type="ChEBI" id="CHEBI:59874"/>
        <dbReference type="ChEBI" id="CHEBI:78442"/>
        <dbReference type="ChEBI" id="CHEBI:138191"/>
        <dbReference type="EC" id="3.1.1.29"/>
    </reaction>
</comment>
<keyword evidence="3 7" id="KW-0378">Hydrolase</keyword>
<name>A0A410K207_9BACT</name>
<dbReference type="GO" id="GO:0004045">
    <property type="term" value="F:peptidyl-tRNA hydrolase activity"/>
    <property type="evidence" value="ECO:0007669"/>
    <property type="project" value="UniProtKB-UniRule"/>
</dbReference>
<evidence type="ECO:0000256" key="8">
    <source>
        <dbReference type="RuleBase" id="RU000673"/>
    </source>
</evidence>
<keyword evidence="4 7" id="KW-0694">RNA-binding</keyword>
<sequence>MNNLLIVGLGNPGTQYAKTRHNLGFMVADRLAGRFGTAFKDGFKGLWGEFRTDEKHFILKPMTYMNLSGQSVAPFMSFYKIEPENLIVIQDDLDMEFGRIKFRKDGSSGGHNGIRSVTELIGTDKFVRLKMGIGKSRSGGTVGHVLGKFENDADLEKFIELGTDAAEALIRNGLKSAMNTYNNKSVFDGENGQDKT</sequence>
<evidence type="ECO:0000256" key="3">
    <source>
        <dbReference type="ARBA" id="ARBA00022801"/>
    </source>
</evidence>
<organism evidence="10 11">
    <name type="scientific">Geovibrio thiophilus</name>
    <dbReference type="NCBI Taxonomy" id="139438"/>
    <lineage>
        <taxon>Bacteria</taxon>
        <taxon>Pseudomonadati</taxon>
        <taxon>Deferribacterota</taxon>
        <taxon>Deferribacteres</taxon>
        <taxon>Deferribacterales</taxon>
        <taxon>Geovibrionaceae</taxon>
        <taxon>Geovibrio</taxon>
    </lineage>
</organism>
<accession>A0A410K207</accession>
<dbReference type="EMBL" id="CP035108">
    <property type="protein sequence ID" value="QAR34268.1"/>
    <property type="molecule type" value="Genomic_DNA"/>
</dbReference>
<dbReference type="Gene3D" id="3.40.50.1470">
    <property type="entry name" value="Peptidyl-tRNA hydrolase"/>
    <property type="match status" value="1"/>
</dbReference>